<reference evidence="3 4" key="1">
    <citation type="submission" date="2016-11" db="EMBL/GenBank/DDBJ databases">
        <title>Study of marine rhodopsin-containing bacteria.</title>
        <authorList>
            <person name="Yoshizawa S."/>
            <person name="Kumagai Y."/>
            <person name="Kogure K."/>
        </authorList>
    </citation>
    <scope>NUCLEOTIDE SEQUENCE [LARGE SCALE GENOMIC DNA]</scope>
    <source>
        <strain evidence="3 4">SG-29</strain>
    </source>
</reference>
<comment type="subcellular location">
    <subcellularLocation>
        <location evidence="1">Cell membrane</location>
        <topology evidence="1">Peripheral membrane protein</topology>
        <orientation evidence="1">Cytoplasmic side</orientation>
    </subcellularLocation>
</comment>
<gene>
    <name evidence="3" type="ORF">BSZ36_11145</name>
</gene>
<dbReference type="FunCoup" id="A0A259U3U7">
    <property type="interactions" value="259"/>
</dbReference>
<dbReference type="PANTHER" id="PTHR33383:SF1">
    <property type="entry name" value="MEMBRANE PROTEIN INSERTION EFFICIENCY FACTOR-RELATED"/>
    <property type="match status" value="1"/>
</dbReference>
<feature type="region of interest" description="Disordered" evidence="2">
    <location>
        <begin position="88"/>
        <end position="110"/>
    </location>
</feature>
<sequence>MNTPADARGTALAEAGRWVWRVPRLLLVGLVRFYQLGISPWLPATCRYSPTCSQYAVIALREYGALRGSILALWRILRCNPWGGHGHDPPRWFGEPASGAEAPGSKTLDA</sequence>
<dbReference type="Proteomes" id="UP000216446">
    <property type="component" value="Unassembled WGS sequence"/>
</dbReference>
<dbReference type="GO" id="GO:0005886">
    <property type="term" value="C:plasma membrane"/>
    <property type="evidence" value="ECO:0007669"/>
    <property type="project" value="UniProtKB-SubCell"/>
</dbReference>
<keyword evidence="1" id="KW-1003">Cell membrane</keyword>
<proteinExistence type="inferred from homology"/>
<keyword evidence="4" id="KW-1185">Reference proteome</keyword>
<comment type="similarity">
    <text evidence="1">Belongs to the UPF0161 family.</text>
</comment>
<dbReference type="InterPro" id="IPR002696">
    <property type="entry name" value="Membr_insert_effic_factor_YidD"/>
</dbReference>
<protein>
    <recommendedName>
        <fullName evidence="1">Putative membrane protein insertion efficiency factor</fullName>
    </recommendedName>
</protein>
<dbReference type="HAMAP" id="MF_00386">
    <property type="entry name" value="UPF0161_YidD"/>
    <property type="match status" value="1"/>
</dbReference>
<dbReference type="OrthoDB" id="9801753at2"/>
<accession>A0A259U3U7</accession>
<dbReference type="InParanoid" id="A0A259U3U7"/>
<keyword evidence="1" id="KW-0472">Membrane</keyword>
<name>A0A259U3U7_9BACT</name>
<evidence type="ECO:0000313" key="3">
    <source>
        <dbReference type="EMBL" id="OZC04699.1"/>
    </source>
</evidence>
<evidence type="ECO:0000313" key="4">
    <source>
        <dbReference type="Proteomes" id="UP000216446"/>
    </source>
</evidence>
<dbReference type="AlphaFoldDB" id="A0A259U3U7"/>
<dbReference type="SMART" id="SM01234">
    <property type="entry name" value="Haemolytic"/>
    <property type="match status" value="1"/>
</dbReference>
<comment type="function">
    <text evidence="1">Could be involved in insertion of integral membrane proteins into the membrane.</text>
</comment>
<evidence type="ECO:0000256" key="2">
    <source>
        <dbReference type="SAM" id="MobiDB-lite"/>
    </source>
</evidence>
<organism evidence="3 4">
    <name type="scientific">Rubricoccus marinus</name>
    <dbReference type="NCBI Taxonomy" id="716817"/>
    <lineage>
        <taxon>Bacteria</taxon>
        <taxon>Pseudomonadati</taxon>
        <taxon>Rhodothermota</taxon>
        <taxon>Rhodothermia</taxon>
        <taxon>Rhodothermales</taxon>
        <taxon>Rubricoccaceae</taxon>
        <taxon>Rubricoccus</taxon>
    </lineage>
</organism>
<dbReference type="EMBL" id="MQWB01000001">
    <property type="protein sequence ID" value="OZC04699.1"/>
    <property type="molecule type" value="Genomic_DNA"/>
</dbReference>
<comment type="caution">
    <text evidence="3">The sequence shown here is derived from an EMBL/GenBank/DDBJ whole genome shotgun (WGS) entry which is preliminary data.</text>
</comment>
<dbReference type="Pfam" id="PF01809">
    <property type="entry name" value="YidD"/>
    <property type="match status" value="1"/>
</dbReference>
<dbReference type="NCBIfam" id="TIGR00278">
    <property type="entry name" value="membrane protein insertion efficiency factor YidD"/>
    <property type="match status" value="1"/>
</dbReference>
<dbReference type="PANTHER" id="PTHR33383">
    <property type="entry name" value="MEMBRANE PROTEIN INSERTION EFFICIENCY FACTOR-RELATED"/>
    <property type="match status" value="1"/>
</dbReference>
<evidence type="ECO:0000256" key="1">
    <source>
        <dbReference type="HAMAP-Rule" id="MF_00386"/>
    </source>
</evidence>